<keyword evidence="3" id="KW-1185">Reference proteome</keyword>
<evidence type="ECO:0000313" key="2">
    <source>
        <dbReference type="EMBL" id="QTA90300.1"/>
    </source>
</evidence>
<dbReference type="Proteomes" id="UP000663722">
    <property type="component" value="Chromosome"/>
</dbReference>
<dbReference type="AlphaFoldDB" id="A0A975GQV5"/>
<dbReference type="EMBL" id="CP061800">
    <property type="protein sequence ID" value="QTA90300.1"/>
    <property type="molecule type" value="Genomic_DNA"/>
</dbReference>
<feature type="transmembrane region" description="Helical" evidence="1">
    <location>
        <begin position="46"/>
        <end position="65"/>
    </location>
</feature>
<keyword evidence="1" id="KW-0472">Membrane</keyword>
<organism evidence="2 3">
    <name type="scientific">Desulfonema magnum</name>
    <dbReference type="NCBI Taxonomy" id="45655"/>
    <lineage>
        <taxon>Bacteria</taxon>
        <taxon>Pseudomonadati</taxon>
        <taxon>Thermodesulfobacteriota</taxon>
        <taxon>Desulfobacteria</taxon>
        <taxon>Desulfobacterales</taxon>
        <taxon>Desulfococcaceae</taxon>
        <taxon>Desulfonema</taxon>
    </lineage>
</organism>
<evidence type="ECO:0000313" key="3">
    <source>
        <dbReference type="Proteomes" id="UP000663722"/>
    </source>
</evidence>
<protein>
    <submittedName>
        <fullName evidence="2">Uncharacterized protein</fullName>
    </submittedName>
</protein>
<evidence type="ECO:0000256" key="1">
    <source>
        <dbReference type="SAM" id="Phobius"/>
    </source>
</evidence>
<keyword evidence="1" id="KW-0812">Transmembrane</keyword>
<sequence length="75" mass="9052">MFKGMPKIFWVGMAVMYGWCFFFMFLEMTIPELPLTKFMGVPACYIYNWIFGLWIVNIIVSFLYVKMEEKREAKQ</sequence>
<name>A0A975GQV5_9BACT</name>
<reference evidence="2" key="1">
    <citation type="journal article" date="2021" name="Microb. Physiol.">
        <title>Proteogenomic Insights into the Physiology of Marine, Sulfate-Reducing, Filamentous Desulfonema limicola and Desulfonema magnum.</title>
        <authorList>
            <person name="Schnaars V."/>
            <person name="Wohlbrand L."/>
            <person name="Scheve S."/>
            <person name="Hinrichs C."/>
            <person name="Reinhardt R."/>
            <person name="Rabus R."/>
        </authorList>
    </citation>
    <scope>NUCLEOTIDE SEQUENCE</scope>
    <source>
        <strain evidence="2">4be13</strain>
    </source>
</reference>
<dbReference type="RefSeq" id="WP_207678561.1">
    <property type="nucleotide sequence ID" value="NZ_CP061800.1"/>
</dbReference>
<feature type="transmembrane region" description="Helical" evidence="1">
    <location>
        <begin position="7"/>
        <end position="26"/>
    </location>
</feature>
<proteinExistence type="predicted"/>
<gene>
    <name evidence="2" type="ORF">dnm_063610</name>
</gene>
<accession>A0A975GQV5</accession>
<dbReference type="KEGG" id="dmm:dnm_063610"/>
<keyword evidence="1" id="KW-1133">Transmembrane helix</keyword>